<organism evidence="1 2">
    <name type="scientific">Oceanitalea stevensii</name>
    <dbReference type="NCBI Taxonomy" id="2763072"/>
    <lineage>
        <taxon>Bacteria</taxon>
        <taxon>Bacillati</taxon>
        <taxon>Actinomycetota</taxon>
        <taxon>Actinomycetes</taxon>
        <taxon>Micrococcales</taxon>
        <taxon>Bogoriellaceae</taxon>
        <taxon>Georgenia</taxon>
    </lineage>
</organism>
<proteinExistence type="predicted"/>
<dbReference type="RefSeq" id="WP_251839145.1">
    <property type="nucleotide sequence ID" value="NZ_JACSPO010000002.1"/>
</dbReference>
<name>A0ABR8Z144_9MICO</name>
<keyword evidence="2" id="KW-1185">Reference proteome</keyword>
<comment type="caution">
    <text evidence="1">The sequence shown here is derived from an EMBL/GenBank/DDBJ whole genome shotgun (WGS) entry which is preliminary data.</text>
</comment>
<evidence type="ECO:0000313" key="1">
    <source>
        <dbReference type="EMBL" id="MBD8062033.1"/>
    </source>
</evidence>
<dbReference type="Proteomes" id="UP000661894">
    <property type="component" value="Unassembled WGS sequence"/>
</dbReference>
<accession>A0ABR8Z144</accession>
<protein>
    <submittedName>
        <fullName evidence="1">Uncharacterized protein</fullName>
    </submittedName>
</protein>
<reference evidence="1 2" key="1">
    <citation type="submission" date="2020-08" db="EMBL/GenBank/DDBJ databases">
        <title>A Genomic Blueprint of the Chicken Gut Microbiome.</title>
        <authorList>
            <person name="Gilroy R."/>
            <person name="Ravi A."/>
            <person name="Getino M."/>
            <person name="Pursley I."/>
            <person name="Horton D.L."/>
            <person name="Alikhan N.-F."/>
            <person name="Baker D."/>
            <person name="Gharbi K."/>
            <person name="Hall N."/>
            <person name="Watson M."/>
            <person name="Adriaenssens E.M."/>
            <person name="Foster-Nyarko E."/>
            <person name="Jarju S."/>
            <person name="Secka A."/>
            <person name="Antonio M."/>
            <person name="Oren A."/>
            <person name="Chaudhuri R."/>
            <person name="La Ragione R.M."/>
            <person name="Hildebrand F."/>
            <person name="Pallen M.J."/>
        </authorList>
    </citation>
    <scope>NUCLEOTIDE SEQUENCE [LARGE SCALE GENOMIC DNA]</scope>
    <source>
        <strain evidence="1 2">Sa1BUA1</strain>
    </source>
</reference>
<dbReference type="EMBL" id="JACSPO010000002">
    <property type="protein sequence ID" value="MBD8062033.1"/>
    <property type="molecule type" value="Genomic_DNA"/>
</dbReference>
<gene>
    <name evidence="1" type="ORF">H9624_06830</name>
</gene>
<evidence type="ECO:0000313" key="2">
    <source>
        <dbReference type="Proteomes" id="UP000661894"/>
    </source>
</evidence>
<sequence>MCAVTDTEGLATIGWEQLSNVSDAPVEVQRIDFGTPSVEVVEWAMFPLEWEGGVLRGDQMPVDEGSRTIESGATDLLVMVLRLDSTKPSPVSAPNVTYLDEGGREGSVDLTWSITLMPPGHECGTAG</sequence>